<evidence type="ECO:0000313" key="3">
    <source>
        <dbReference type="EMBL" id="MDW5596551.1"/>
    </source>
</evidence>
<feature type="domain" description="Saccharopine dehydrogenase NADP binding" evidence="2">
    <location>
        <begin position="27"/>
        <end position="141"/>
    </location>
</feature>
<dbReference type="EMBL" id="JAWSTH010000059">
    <property type="protein sequence ID" value="MDW5596551.1"/>
    <property type="molecule type" value="Genomic_DNA"/>
</dbReference>
<sequence length="381" mass="38384">MPVRVTSVASASAATTAGGAPDPTTRVLVVGGSGQVGRTIVAALAPLLPGRVVVAGRGLDRAQQVAAATGHGVTALRLDVADPALATDPPPAAAVVMCIDDRPPGLVAAWLARGTHYVDVTATPARIAEVEALDGVARDGGASALLSVGVAPGLTNLLAASVAGGFDAPPEIELLVQLGLGDVHGPAAVEWTLDGLADPTALRDSRTFALSGRRRPLRAYRFPFPEQEVLPRTLGVASASTWLALDPAPATGLFALAARAGIGRMVARERPRSRAVALRLLAAGGAAPGSDACVLAARARGLRGGRPHERQASLAGRREAELTGLVAAAATRALLGEPLSPPATAASSVSRTGVHHIDQVLEIGAVVASLRAAGARVDHRG</sequence>
<comment type="caution">
    <text evidence="3">The sequence shown here is derived from an EMBL/GenBank/DDBJ whole genome shotgun (WGS) entry which is preliminary data.</text>
</comment>
<dbReference type="PANTHER" id="PTHR43796:SF2">
    <property type="entry name" value="CARBOXYNORSPERMIDINE SYNTHASE"/>
    <property type="match status" value="1"/>
</dbReference>
<dbReference type="Gene3D" id="3.40.50.720">
    <property type="entry name" value="NAD(P)-binding Rossmann-like Domain"/>
    <property type="match status" value="1"/>
</dbReference>
<evidence type="ECO:0000259" key="2">
    <source>
        <dbReference type="Pfam" id="PF03435"/>
    </source>
</evidence>
<evidence type="ECO:0000256" key="1">
    <source>
        <dbReference type="SAM" id="MobiDB-lite"/>
    </source>
</evidence>
<proteinExistence type="predicted"/>
<dbReference type="Proteomes" id="UP001284601">
    <property type="component" value="Unassembled WGS sequence"/>
</dbReference>
<dbReference type="RefSeq" id="WP_318598988.1">
    <property type="nucleotide sequence ID" value="NZ_JAWSTH010000059.1"/>
</dbReference>
<dbReference type="SUPFAM" id="SSF51735">
    <property type="entry name" value="NAD(P)-binding Rossmann-fold domains"/>
    <property type="match status" value="1"/>
</dbReference>
<dbReference type="Pfam" id="PF03435">
    <property type="entry name" value="Sacchrp_dh_NADP"/>
    <property type="match status" value="1"/>
</dbReference>
<accession>A0ABU4HTB0</accession>
<evidence type="ECO:0000313" key="4">
    <source>
        <dbReference type="Proteomes" id="UP001284601"/>
    </source>
</evidence>
<dbReference type="InterPro" id="IPR005097">
    <property type="entry name" value="Sacchrp_dh_NADP-bd"/>
</dbReference>
<reference evidence="4" key="1">
    <citation type="submission" date="2023-07" db="EMBL/GenBank/DDBJ databases">
        <title>Conexibacter stalactiti sp. nov., isolated from stalactites in a lava cave and emended description of the genus Conexibacter.</title>
        <authorList>
            <person name="Lee S.D."/>
        </authorList>
    </citation>
    <scope>NUCLEOTIDE SEQUENCE [LARGE SCALE GENOMIC DNA]</scope>
    <source>
        <strain evidence="4">KCTC 39840</strain>
    </source>
</reference>
<gene>
    <name evidence="3" type="ORF">R7226_19545</name>
</gene>
<dbReference type="PANTHER" id="PTHR43796">
    <property type="entry name" value="CARBOXYNORSPERMIDINE SYNTHASE"/>
    <property type="match status" value="1"/>
</dbReference>
<protein>
    <submittedName>
        <fullName evidence="3">Saccharopine dehydrogenase NADP-binding domain-containing protein</fullName>
    </submittedName>
</protein>
<dbReference type="InterPro" id="IPR036291">
    <property type="entry name" value="NAD(P)-bd_dom_sf"/>
</dbReference>
<name>A0ABU4HTB0_9ACTN</name>
<organism evidence="3 4">
    <name type="scientific">Conexibacter stalactiti</name>
    <dbReference type="NCBI Taxonomy" id="1940611"/>
    <lineage>
        <taxon>Bacteria</taxon>
        <taxon>Bacillati</taxon>
        <taxon>Actinomycetota</taxon>
        <taxon>Thermoleophilia</taxon>
        <taxon>Solirubrobacterales</taxon>
        <taxon>Conexibacteraceae</taxon>
        <taxon>Conexibacter</taxon>
    </lineage>
</organism>
<feature type="region of interest" description="Disordered" evidence="1">
    <location>
        <begin position="1"/>
        <end position="23"/>
    </location>
</feature>
<feature type="compositionally biased region" description="Low complexity" evidence="1">
    <location>
        <begin position="1"/>
        <end position="20"/>
    </location>
</feature>
<keyword evidence="4" id="KW-1185">Reference proteome</keyword>